<reference evidence="2" key="1">
    <citation type="submission" date="2021-10" db="EMBL/GenBank/DDBJ databases">
        <title>Tropical sea cucumber genome reveals ecological adaptation and Cuvierian tubules defense mechanism.</title>
        <authorList>
            <person name="Chen T."/>
        </authorList>
    </citation>
    <scope>NUCLEOTIDE SEQUENCE</scope>
    <source>
        <strain evidence="2">Nanhai2018</strain>
        <tissue evidence="2">Muscle</tissue>
    </source>
</reference>
<proteinExistence type="predicted"/>
<name>A0A9Q1BKG0_HOLLE</name>
<comment type="caution">
    <text evidence="2">The sequence shown here is derived from an EMBL/GenBank/DDBJ whole genome shotgun (WGS) entry which is preliminary data.</text>
</comment>
<gene>
    <name evidence="2" type="ORF">HOLleu_30472</name>
</gene>
<evidence type="ECO:0000313" key="3">
    <source>
        <dbReference type="Proteomes" id="UP001152320"/>
    </source>
</evidence>
<keyword evidence="3" id="KW-1185">Reference proteome</keyword>
<dbReference type="EMBL" id="JAIZAY010000015">
    <property type="protein sequence ID" value="KAJ8028277.1"/>
    <property type="molecule type" value="Genomic_DNA"/>
</dbReference>
<accession>A0A9Q1BKG0</accession>
<keyword evidence="1" id="KW-0732">Signal</keyword>
<evidence type="ECO:0000256" key="1">
    <source>
        <dbReference type="SAM" id="SignalP"/>
    </source>
</evidence>
<organism evidence="2 3">
    <name type="scientific">Holothuria leucospilota</name>
    <name type="common">Black long sea cucumber</name>
    <name type="synonym">Mertensiothuria leucospilota</name>
    <dbReference type="NCBI Taxonomy" id="206669"/>
    <lineage>
        <taxon>Eukaryota</taxon>
        <taxon>Metazoa</taxon>
        <taxon>Echinodermata</taxon>
        <taxon>Eleutherozoa</taxon>
        <taxon>Echinozoa</taxon>
        <taxon>Holothuroidea</taxon>
        <taxon>Aspidochirotacea</taxon>
        <taxon>Aspidochirotida</taxon>
        <taxon>Holothuriidae</taxon>
        <taxon>Holothuria</taxon>
    </lineage>
</organism>
<dbReference type="AlphaFoldDB" id="A0A9Q1BKG0"/>
<dbReference type="Proteomes" id="UP001152320">
    <property type="component" value="Chromosome 15"/>
</dbReference>
<evidence type="ECO:0000313" key="2">
    <source>
        <dbReference type="EMBL" id="KAJ8028277.1"/>
    </source>
</evidence>
<sequence length="120" mass="13205">MRVVYLVLLLAVGSVGRSGLFLDNGKVMKQTFQSIADAQTDLLLTTVDLIFLQVNELVANLTERMTLFENRLLEVERRLGGEDPGKHSRSKNGHIDVIKAVTPEYGLGLNSGFEPCFTGP</sequence>
<feature type="signal peptide" evidence="1">
    <location>
        <begin position="1"/>
        <end position="19"/>
    </location>
</feature>
<feature type="chain" id="PRO_5040157377" evidence="1">
    <location>
        <begin position="20"/>
        <end position="120"/>
    </location>
</feature>
<protein>
    <submittedName>
        <fullName evidence="2">Uncharacterized protein</fullName>
    </submittedName>
</protein>